<name>A0A147EZI2_MICTE</name>
<comment type="caution">
    <text evidence="2">The sequence shown here is derived from an EMBL/GenBank/DDBJ whole genome shotgun (WGS) entry which is preliminary data.</text>
</comment>
<evidence type="ECO:0000313" key="2">
    <source>
        <dbReference type="EMBL" id="KTR95830.1"/>
    </source>
</evidence>
<gene>
    <name evidence="2" type="ORF">NS220_04545</name>
</gene>
<dbReference type="OrthoDB" id="512401at2"/>
<dbReference type="Proteomes" id="UP000075025">
    <property type="component" value="Unassembled WGS sequence"/>
</dbReference>
<organism evidence="2 3">
    <name type="scientific">Microbacterium testaceum</name>
    <name type="common">Aureobacterium testaceum</name>
    <name type="synonym">Brevibacterium testaceum</name>
    <dbReference type="NCBI Taxonomy" id="2033"/>
    <lineage>
        <taxon>Bacteria</taxon>
        <taxon>Bacillati</taxon>
        <taxon>Actinomycetota</taxon>
        <taxon>Actinomycetes</taxon>
        <taxon>Micrococcales</taxon>
        <taxon>Microbacteriaceae</taxon>
        <taxon>Microbacterium</taxon>
    </lineage>
</organism>
<sequence>MSAEASKKPDNPSTYEIVVNGQLKEVPAATVTYASVGAIAFPEHAGNGDITFVITYRKAHEPKEGSLTEGGTVEVKHRGTVFNVTFTRRS</sequence>
<evidence type="ECO:0000259" key="1">
    <source>
        <dbReference type="Pfam" id="PF14452"/>
    </source>
</evidence>
<feature type="domain" description="Multi-ubiquitin" evidence="1">
    <location>
        <begin position="15"/>
        <end position="87"/>
    </location>
</feature>
<dbReference type="EMBL" id="LDRT01000023">
    <property type="protein sequence ID" value="KTR95830.1"/>
    <property type="molecule type" value="Genomic_DNA"/>
</dbReference>
<dbReference type="AlphaFoldDB" id="A0A147EZI2"/>
<reference evidence="2 3" key="1">
    <citation type="journal article" date="2016" name="Front. Microbiol.">
        <title>Genomic Resource of Rice Seed Associated Bacteria.</title>
        <authorList>
            <person name="Midha S."/>
            <person name="Bansal K."/>
            <person name="Sharma S."/>
            <person name="Kumar N."/>
            <person name="Patil P.P."/>
            <person name="Chaudhry V."/>
            <person name="Patil P.B."/>
        </authorList>
    </citation>
    <scope>NUCLEOTIDE SEQUENCE [LARGE SCALE GENOMIC DNA]</scope>
    <source>
        <strain evidence="2 3">NS220</strain>
    </source>
</reference>
<accession>A0A147EZI2</accession>
<dbReference type="Pfam" id="PF14452">
    <property type="entry name" value="Multi_ubiq"/>
    <property type="match status" value="1"/>
</dbReference>
<dbReference type="RefSeq" id="WP_058622902.1">
    <property type="nucleotide sequence ID" value="NZ_LDRT01000023.1"/>
</dbReference>
<evidence type="ECO:0000313" key="3">
    <source>
        <dbReference type="Proteomes" id="UP000075025"/>
    </source>
</evidence>
<dbReference type="InterPro" id="IPR027802">
    <property type="entry name" value="Multi-ubiquitin_dom"/>
</dbReference>
<protein>
    <recommendedName>
        <fullName evidence="1">Multi-ubiquitin domain-containing protein</fullName>
    </recommendedName>
</protein>
<proteinExistence type="predicted"/>